<dbReference type="SUPFAM" id="SSF47986">
    <property type="entry name" value="DEATH domain"/>
    <property type="match status" value="1"/>
</dbReference>
<dbReference type="SMART" id="SM00005">
    <property type="entry name" value="DEATH"/>
    <property type="match status" value="1"/>
</dbReference>
<gene>
    <name evidence="1" type="ORF">PACLA_8A065606</name>
</gene>
<dbReference type="GO" id="GO:0007165">
    <property type="term" value="P:signal transduction"/>
    <property type="evidence" value="ECO:0007669"/>
    <property type="project" value="InterPro"/>
</dbReference>
<accession>A0A6S7KKZ5</accession>
<evidence type="ECO:0000313" key="1">
    <source>
        <dbReference type="EMBL" id="CAB4044838.1"/>
    </source>
</evidence>
<protein>
    <submittedName>
        <fullName evidence="1">Myeloid differentiation primary response 88</fullName>
    </submittedName>
</protein>
<dbReference type="InterPro" id="IPR000488">
    <property type="entry name" value="Death_dom"/>
</dbReference>
<dbReference type="AlphaFoldDB" id="A0A6S7KKZ5"/>
<dbReference type="OrthoDB" id="10061577at2759"/>
<comment type="caution">
    <text evidence="1">The sequence shown here is derived from an EMBL/GenBank/DDBJ whole genome shotgun (WGS) entry which is preliminary data.</text>
</comment>
<dbReference type="PROSITE" id="PS50017">
    <property type="entry name" value="DEATH_DOMAIN"/>
    <property type="match status" value="1"/>
</dbReference>
<name>A0A6S7KKZ5_PARCT</name>
<sequence length="165" mass="19051">MNLLLWPISLYNTPNINLFLNVKPRVNSLKPTCLFPAIFLSRGTAPNVDEELRCDKKCLKIANIDPDILIRVCNLLNIEQVLGRDWRTLAGRLGYDVTDVKIFKCKENHAESMLNDWDNRDQHNYLEHVVKELREMRRADVADLLQKEIDKKGDSCNCADCGHLM</sequence>
<reference evidence="1" key="1">
    <citation type="submission" date="2020-04" db="EMBL/GenBank/DDBJ databases">
        <authorList>
            <person name="Alioto T."/>
            <person name="Alioto T."/>
            <person name="Gomez Garrido J."/>
        </authorList>
    </citation>
    <scope>NUCLEOTIDE SEQUENCE</scope>
    <source>
        <strain evidence="1">A484AB</strain>
    </source>
</reference>
<proteinExistence type="predicted"/>
<evidence type="ECO:0000313" key="2">
    <source>
        <dbReference type="Proteomes" id="UP001152795"/>
    </source>
</evidence>
<organism evidence="1 2">
    <name type="scientific">Paramuricea clavata</name>
    <name type="common">Red gorgonian</name>
    <name type="synonym">Violescent sea-whip</name>
    <dbReference type="NCBI Taxonomy" id="317549"/>
    <lineage>
        <taxon>Eukaryota</taxon>
        <taxon>Metazoa</taxon>
        <taxon>Cnidaria</taxon>
        <taxon>Anthozoa</taxon>
        <taxon>Octocorallia</taxon>
        <taxon>Malacalcyonacea</taxon>
        <taxon>Plexauridae</taxon>
        <taxon>Paramuricea</taxon>
    </lineage>
</organism>
<dbReference type="Proteomes" id="UP001152795">
    <property type="component" value="Unassembled WGS sequence"/>
</dbReference>
<dbReference type="Gene3D" id="1.10.533.10">
    <property type="entry name" value="Death Domain, Fas"/>
    <property type="match status" value="1"/>
</dbReference>
<keyword evidence="2" id="KW-1185">Reference proteome</keyword>
<dbReference type="Pfam" id="PF00531">
    <property type="entry name" value="Death"/>
    <property type="match status" value="1"/>
</dbReference>
<dbReference type="EMBL" id="CACRXK020036492">
    <property type="protein sequence ID" value="CAB4044838.1"/>
    <property type="molecule type" value="Genomic_DNA"/>
</dbReference>
<dbReference type="InterPro" id="IPR011029">
    <property type="entry name" value="DEATH-like_dom_sf"/>
</dbReference>